<dbReference type="KEGG" id="doa:AXF15_05310"/>
<dbReference type="Pfam" id="PF00308">
    <property type="entry name" value="Bac_DnaA"/>
    <property type="match status" value="1"/>
</dbReference>
<keyword evidence="3 7" id="KW-0547">Nucleotide-binding</keyword>
<dbReference type="PANTHER" id="PTHR30050">
    <property type="entry name" value="CHROMOSOMAL REPLICATION INITIATOR PROTEIN DNAA"/>
    <property type="match status" value="1"/>
</dbReference>
<dbReference type="InterPro" id="IPR013317">
    <property type="entry name" value="DnaA_dom"/>
</dbReference>
<evidence type="ECO:0000256" key="6">
    <source>
        <dbReference type="ARBA" id="ARBA00023125"/>
    </source>
</evidence>
<keyword evidence="12" id="KW-1185">Reference proteome</keyword>
<feature type="domain" description="Chromosomal replication initiator DnaA C-terminal" evidence="10">
    <location>
        <begin position="331"/>
        <end position="400"/>
    </location>
</feature>
<evidence type="ECO:0000256" key="8">
    <source>
        <dbReference type="RuleBase" id="RU004227"/>
    </source>
</evidence>
<comment type="function">
    <text evidence="7">Plays an essential role in the initiation and regulation of chromosomal replication. ATP-DnaA binds to the origin of replication (oriC) to initiate formation of the DNA replication initiation complex once per cell cycle. Binds the DnaA box (a 9 base pair repeat at the origin) and separates the double-stranded (ds)DNA. Forms a right-handed helical filament on oriC DNA; dsDNA binds to the exterior of the filament while single-stranded (ss)DNA is stabiized in the filament's interior. The ATP-DnaA-oriC complex binds and stabilizes one strand of the AT-rich DNA unwinding element (DUE), permitting loading of DNA polymerase. After initiation quickly degrades to an ADP-DnaA complex that is not apt for DNA replication. Binds acidic phospholipids.</text>
</comment>
<dbReference type="GO" id="GO:0003688">
    <property type="term" value="F:DNA replication origin binding"/>
    <property type="evidence" value="ECO:0007669"/>
    <property type="project" value="TreeGrafter"/>
</dbReference>
<organism evidence="11 12">
    <name type="scientific">Desulfomicrobium orale DSM 12838</name>
    <dbReference type="NCBI Taxonomy" id="888061"/>
    <lineage>
        <taxon>Bacteria</taxon>
        <taxon>Pseudomonadati</taxon>
        <taxon>Thermodesulfobacteriota</taxon>
        <taxon>Desulfovibrionia</taxon>
        <taxon>Desulfovibrionales</taxon>
        <taxon>Desulfomicrobiaceae</taxon>
        <taxon>Desulfomicrobium</taxon>
    </lineage>
</organism>
<keyword evidence="2 7" id="KW-0235">DNA replication</keyword>
<evidence type="ECO:0000256" key="4">
    <source>
        <dbReference type="ARBA" id="ARBA00022840"/>
    </source>
</evidence>
<evidence type="ECO:0000259" key="10">
    <source>
        <dbReference type="SMART" id="SM00760"/>
    </source>
</evidence>
<dbReference type="InterPro" id="IPR003593">
    <property type="entry name" value="AAA+_ATPase"/>
</dbReference>
<evidence type="ECO:0000256" key="1">
    <source>
        <dbReference type="ARBA" id="ARBA00022490"/>
    </source>
</evidence>
<accession>A0A0X8JPQ0</accession>
<dbReference type="SUPFAM" id="SSF48295">
    <property type="entry name" value="TrpR-like"/>
    <property type="match status" value="1"/>
</dbReference>
<evidence type="ECO:0000313" key="12">
    <source>
        <dbReference type="Proteomes" id="UP000063964"/>
    </source>
</evidence>
<evidence type="ECO:0000256" key="3">
    <source>
        <dbReference type="ARBA" id="ARBA00022741"/>
    </source>
</evidence>
<gene>
    <name evidence="11" type="ORF">AXF15_05310</name>
</gene>
<dbReference type="PANTHER" id="PTHR30050:SF2">
    <property type="entry name" value="CHROMOSOMAL REPLICATION INITIATOR PROTEIN DNAA"/>
    <property type="match status" value="1"/>
</dbReference>
<dbReference type="InterPro" id="IPR013159">
    <property type="entry name" value="DnaA_C"/>
</dbReference>
<dbReference type="GO" id="GO:0006275">
    <property type="term" value="P:regulation of DNA replication"/>
    <property type="evidence" value="ECO:0007669"/>
    <property type="project" value="InterPro"/>
</dbReference>
<dbReference type="Gene3D" id="3.40.50.300">
    <property type="entry name" value="P-loop containing nucleotide triphosphate hydrolases"/>
    <property type="match status" value="1"/>
</dbReference>
<evidence type="ECO:0000313" key="11">
    <source>
        <dbReference type="EMBL" id="AMD92587.1"/>
    </source>
</evidence>
<dbReference type="PROSITE" id="PS00675">
    <property type="entry name" value="SIGMA54_INTERACT_1"/>
    <property type="match status" value="1"/>
</dbReference>
<dbReference type="AlphaFoldDB" id="A0A0X8JPQ0"/>
<reference evidence="12" key="1">
    <citation type="submission" date="2016-02" db="EMBL/GenBank/DDBJ databases">
        <authorList>
            <person name="Holder M.E."/>
            <person name="Ajami N.J."/>
            <person name="Petrosino J.F."/>
        </authorList>
    </citation>
    <scope>NUCLEOTIDE SEQUENCE [LARGE SCALE GENOMIC DNA]</scope>
    <source>
        <strain evidence="12">DSM 12838</strain>
    </source>
</reference>
<dbReference type="GO" id="GO:0005524">
    <property type="term" value="F:ATP binding"/>
    <property type="evidence" value="ECO:0007669"/>
    <property type="project" value="UniProtKB-KW"/>
</dbReference>
<keyword evidence="4 7" id="KW-0067">ATP-binding</keyword>
<dbReference type="GO" id="GO:0005886">
    <property type="term" value="C:plasma membrane"/>
    <property type="evidence" value="ECO:0007669"/>
    <property type="project" value="TreeGrafter"/>
</dbReference>
<keyword evidence="6 7" id="KW-0238">DNA-binding</keyword>
<comment type="similarity">
    <text evidence="8">Belongs to the DnaA family.</text>
</comment>
<dbReference type="Gene3D" id="1.10.1750.10">
    <property type="match status" value="1"/>
</dbReference>
<dbReference type="RefSeq" id="WP_066604348.1">
    <property type="nucleotide sequence ID" value="NZ_CP014230.1"/>
</dbReference>
<dbReference type="CDD" id="cd06571">
    <property type="entry name" value="Bac_DnaA_C"/>
    <property type="match status" value="1"/>
</dbReference>
<evidence type="ECO:0000256" key="5">
    <source>
        <dbReference type="ARBA" id="ARBA00023121"/>
    </source>
</evidence>
<dbReference type="InterPro" id="IPR025662">
    <property type="entry name" value="Sigma_54_int_dom_ATP-bd_1"/>
</dbReference>
<keyword evidence="1" id="KW-0963">Cytoplasm</keyword>
<sequence>MDTDRIHEALLREFSAGEMEKWRPALRMAVEDGVLTVHFPHRFFAQWFAAHVRPRFERALAGVIPVTYEKGSVRPSDSFPEPPPFFQTPGETDLPFGSRFTFENFLANNKNHFPLASAREVAQNTEAKYNPFVLCGESGSGKSFLLRAMANARAGTAGGTVRLTGIEDMHKLYSSRSDARDVLLSADFLAVDDLQDIARHQHLQNELVALFDAFHLRRRQMVFACSGKVARFAFLHQKLKSRLEWGLIVTLKAPDLDIRMRFIQNRCKERGLDLSKDRILLLAQRFGDLRNLEGCLLKLWAYHELVRERISDQDFENILSHLDTRAATPLTPEQIMDEVCASFGVTREDLLSPGRRHELVLARQAGMFLCRKHLGLSFPELGRIFGGRDHSTALYSCKKIEQLQRDDKEIKNRLHDLSGRCLALGRDA</sequence>
<dbReference type="GO" id="GO:0006270">
    <property type="term" value="P:DNA replication initiation"/>
    <property type="evidence" value="ECO:0007669"/>
    <property type="project" value="InterPro"/>
</dbReference>
<dbReference type="SUPFAM" id="SSF52540">
    <property type="entry name" value="P-loop containing nucleoside triphosphate hydrolases"/>
    <property type="match status" value="1"/>
</dbReference>
<dbReference type="SMART" id="SM00382">
    <property type="entry name" value="AAA"/>
    <property type="match status" value="1"/>
</dbReference>
<dbReference type="Gene3D" id="1.10.8.60">
    <property type="match status" value="1"/>
</dbReference>
<proteinExistence type="inferred from homology"/>
<dbReference type="SMART" id="SM00760">
    <property type="entry name" value="Bac_DnaA_C"/>
    <property type="match status" value="1"/>
</dbReference>
<dbReference type="EMBL" id="CP014230">
    <property type="protein sequence ID" value="AMD92587.1"/>
    <property type="molecule type" value="Genomic_DNA"/>
</dbReference>
<dbReference type="InterPro" id="IPR020591">
    <property type="entry name" value="Chromosome_initiator_DnaA-like"/>
</dbReference>
<dbReference type="Proteomes" id="UP000063964">
    <property type="component" value="Chromosome"/>
</dbReference>
<name>A0A0X8JPQ0_9BACT</name>
<evidence type="ECO:0000259" key="9">
    <source>
        <dbReference type="SMART" id="SM00382"/>
    </source>
</evidence>
<protein>
    <recommendedName>
        <fullName evidence="7">Chromosomal replication initiator protein DnaA</fullName>
    </recommendedName>
</protein>
<evidence type="ECO:0000256" key="7">
    <source>
        <dbReference type="RuleBase" id="RU000577"/>
    </source>
</evidence>
<dbReference type="InterPro" id="IPR010921">
    <property type="entry name" value="Trp_repressor/repl_initiator"/>
</dbReference>
<dbReference type="InterPro" id="IPR027417">
    <property type="entry name" value="P-loop_NTPase"/>
</dbReference>
<dbReference type="Pfam" id="PF08299">
    <property type="entry name" value="Bac_DnaA_C"/>
    <property type="match status" value="1"/>
</dbReference>
<dbReference type="GO" id="GO:0008289">
    <property type="term" value="F:lipid binding"/>
    <property type="evidence" value="ECO:0007669"/>
    <property type="project" value="UniProtKB-KW"/>
</dbReference>
<dbReference type="STRING" id="888061.AXF15_05310"/>
<evidence type="ECO:0000256" key="2">
    <source>
        <dbReference type="ARBA" id="ARBA00022705"/>
    </source>
</evidence>
<dbReference type="PRINTS" id="PR00051">
    <property type="entry name" value="DNAA"/>
</dbReference>
<feature type="domain" description="AAA+ ATPase" evidence="9">
    <location>
        <begin position="128"/>
        <end position="249"/>
    </location>
</feature>
<keyword evidence="5" id="KW-0446">Lipid-binding</keyword>